<keyword evidence="2" id="KW-1185">Reference proteome</keyword>
<dbReference type="AlphaFoldDB" id="C1FDE2"/>
<sequence length="92" mass="10718">MLPCHATIATTVTHILRMTRLPSESNIIRVTNIRANVRNYYMQFEEQTTQSLLARHVQEKATLQQQSDSYMAYHSKVNETFKKQIEQYTAGL</sequence>
<evidence type="ECO:0000313" key="2">
    <source>
        <dbReference type="Proteomes" id="UP000002009"/>
    </source>
</evidence>
<dbReference type="Proteomes" id="UP000002009">
    <property type="component" value="Chromosome 1"/>
</dbReference>
<dbReference type="EMBL" id="CP001574">
    <property type="protein sequence ID" value="ACO68373.1"/>
    <property type="molecule type" value="Genomic_DNA"/>
</dbReference>
<dbReference type="RefSeq" id="XP_002507115.1">
    <property type="nucleotide sequence ID" value="XM_002507069.1"/>
</dbReference>
<reference evidence="1 2" key="1">
    <citation type="journal article" date="2009" name="Science">
        <title>Green evolution and dynamic adaptations revealed by genomes of the marine picoeukaryotes Micromonas.</title>
        <authorList>
            <person name="Worden A.Z."/>
            <person name="Lee J.H."/>
            <person name="Mock T."/>
            <person name="Rouze P."/>
            <person name="Simmons M.P."/>
            <person name="Aerts A.L."/>
            <person name="Allen A.E."/>
            <person name="Cuvelier M.L."/>
            <person name="Derelle E."/>
            <person name="Everett M.V."/>
            <person name="Foulon E."/>
            <person name="Grimwood J."/>
            <person name="Gundlach H."/>
            <person name="Henrissat B."/>
            <person name="Napoli C."/>
            <person name="McDonald S.M."/>
            <person name="Parker M.S."/>
            <person name="Rombauts S."/>
            <person name="Salamov A."/>
            <person name="Von Dassow P."/>
            <person name="Badger J.H."/>
            <person name="Coutinho P.M."/>
            <person name="Demir E."/>
            <person name="Dubchak I."/>
            <person name="Gentemann C."/>
            <person name="Eikrem W."/>
            <person name="Gready J.E."/>
            <person name="John U."/>
            <person name="Lanier W."/>
            <person name="Lindquist E.A."/>
            <person name="Lucas S."/>
            <person name="Mayer K.F."/>
            <person name="Moreau H."/>
            <person name="Not F."/>
            <person name="Otillar R."/>
            <person name="Panaud O."/>
            <person name="Pangilinan J."/>
            <person name="Paulsen I."/>
            <person name="Piegu B."/>
            <person name="Poliakov A."/>
            <person name="Robbens S."/>
            <person name="Schmutz J."/>
            <person name="Toulza E."/>
            <person name="Wyss T."/>
            <person name="Zelensky A."/>
            <person name="Zhou K."/>
            <person name="Armbrust E.V."/>
            <person name="Bhattacharya D."/>
            <person name="Goodenough U.W."/>
            <person name="Van de Peer Y."/>
            <person name="Grigoriev I.V."/>
        </authorList>
    </citation>
    <scope>NUCLEOTIDE SEQUENCE [LARGE SCALE GENOMIC DNA]</scope>
    <source>
        <strain evidence="2">RCC299 / NOUM17</strain>
    </source>
</reference>
<dbReference type="GO" id="GO:1990904">
    <property type="term" value="C:ribonucleoprotein complex"/>
    <property type="evidence" value="ECO:0007669"/>
    <property type="project" value="UniProtKB-KW"/>
</dbReference>
<name>C1FDE2_MICCC</name>
<dbReference type="OrthoDB" id="76567at2759"/>
<protein>
    <submittedName>
        <fullName evidence="1">U1 small nuclear ribonucleoprotein c</fullName>
    </submittedName>
</protein>
<evidence type="ECO:0000313" key="1">
    <source>
        <dbReference type="EMBL" id="ACO68373.1"/>
    </source>
</evidence>
<proteinExistence type="predicted"/>
<gene>
    <name evidence="1" type="primary">U1snRNPC</name>
    <name evidence="1" type="ORF">MICPUN_112698</name>
</gene>
<dbReference type="GeneID" id="8250438"/>
<dbReference type="InParanoid" id="C1FDE2"/>
<accession>C1FDE2</accession>
<dbReference type="KEGG" id="mis:MICPUN_112698"/>
<organism evidence="1 2">
    <name type="scientific">Micromonas commoda (strain RCC299 / NOUM17 / CCMP2709)</name>
    <name type="common">Picoplanktonic green alga</name>
    <dbReference type="NCBI Taxonomy" id="296587"/>
    <lineage>
        <taxon>Eukaryota</taxon>
        <taxon>Viridiplantae</taxon>
        <taxon>Chlorophyta</taxon>
        <taxon>Mamiellophyceae</taxon>
        <taxon>Mamiellales</taxon>
        <taxon>Mamiellaceae</taxon>
        <taxon>Micromonas</taxon>
    </lineage>
</organism>
<keyword evidence="1" id="KW-0687">Ribonucleoprotein</keyword>